<dbReference type="OrthoDB" id="10261701at2759"/>
<dbReference type="RefSeq" id="XP_008876075.1">
    <property type="nucleotide sequence ID" value="XM_008877853.1"/>
</dbReference>
<accession>A0A024TN08</accession>
<name>A0A024TN08_9STRA</name>
<feature type="compositionally biased region" description="Basic and acidic residues" evidence="2">
    <location>
        <begin position="17"/>
        <end position="28"/>
    </location>
</feature>
<evidence type="ECO:0000313" key="3">
    <source>
        <dbReference type="EMBL" id="ETV95374.1"/>
    </source>
</evidence>
<protein>
    <submittedName>
        <fullName evidence="3">Uncharacterized protein</fullName>
    </submittedName>
</protein>
<dbReference type="VEuPathDB" id="FungiDB:H310_11258"/>
<organism evidence="3">
    <name type="scientific">Aphanomyces invadans</name>
    <dbReference type="NCBI Taxonomy" id="157072"/>
    <lineage>
        <taxon>Eukaryota</taxon>
        <taxon>Sar</taxon>
        <taxon>Stramenopiles</taxon>
        <taxon>Oomycota</taxon>
        <taxon>Saprolegniomycetes</taxon>
        <taxon>Saprolegniales</taxon>
        <taxon>Verrucalvaceae</taxon>
        <taxon>Aphanomyces</taxon>
    </lineage>
</organism>
<dbReference type="Pfam" id="PF10494">
    <property type="entry name" value="Stk19"/>
    <property type="match status" value="1"/>
</dbReference>
<reference evidence="3" key="1">
    <citation type="submission" date="2013-12" db="EMBL/GenBank/DDBJ databases">
        <title>The Genome Sequence of Aphanomyces invadans NJM9701.</title>
        <authorList>
            <consortium name="The Broad Institute Genomics Platform"/>
            <person name="Russ C."/>
            <person name="Tyler B."/>
            <person name="van West P."/>
            <person name="Dieguez-Uribeondo J."/>
            <person name="Young S.K."/>
            <person name="Zeng Q."/>
            <person name="Gargeya S."/>
            <person name="Fitzgerald M."/>
            <person name="Abouelleil A."/>
            <person name="Alvarado L."/>
            <person name="Chapman S.B."/>
            <person name="Gainer-Dewar J."/>
            <person name="Goldberg J."/>
            <person name="Griggs A."/>
            <person name="Gujja S."/>
            <person name="Hansen M."/>
            <person name="Howarth C."/>
            <person name="Imamovic A."/>
            <person name="Ireland A."/>
            <person name="Larimer J."/>
            <person name="McCowan C."/>
            <person name="Murphy C."/>
            <person name="Pearson M."/>
            <person name="Poon T.W."/>
            <person name="Priest M."/>
            <person name="Roberts A."/>
            <person name="Saif S."/>
            <person name="Shea T."/>
            <person name="Sykes S."/>
            <person name="Wortman J."/>
            <person name="Nusbaum C."/>
            <person name="Birren B."/>
        </authorList>
    </citation>
    <scope>NUCLEOTIDE SEQUENCE [LARGE SCALE GENOMIC DNA]</scope>
    <source>
        <strain evidence="3">NJM9701</strain>
    </source>
</reference>
<dbReference type="PANTHER" id="PTHR15243">
    <property type="entry name" value="SERINE/THREONINE-PROTEIN KINASE 19"/>
    <property type="match status" value="1"/>
</dbReference>
<evidence type="ECO:0000256" key="1">
    <source>
        <dbReference type="ARBA" id="ARBA00093458"/>
    </source>
</evidence>
<dbReference type="PANTHER" id="PTHR15243:SF0">
    <property type="entry name" value="SERINE_THREONINE-PROTEIN KINASE 19"/>
    <property type="match status" value="1"/>
</dbReference>
<proteinExistence type="inferred from homology"/>
<gene>
    <name evidence="3" type="ORF">H310_11258</name>
</gene>
<dbReference type="InterPro" id="IPR018865">
    <property type="entry name" value="STK19-like"/>
</dbReference>
<evidence type="ECO:0000256" key="2">
    <source>
        <dbReference type="SAM" id="MobiDB-lite"/>
    </source>
</evidence>
<dbReference type="GeneID" id="20088308"/>
<dbReference type="EMBL" id="KI913981">
    <property type="protein sequence ID" value="ETV95374.1"/>
    <property type="molecule type" value="Genomic_DNA"/>
</dbReference>
<sequence length="283" mass="32033">MLRHKRRRLMSASGESTSRRVDSGEEPLDTFHEHANTDEIMDDTLAAIHVLLSRYHAEFAAMNLPSLVLWHQLYSLVENRTAVDQSVQRMRNSGLIMTLRISLPGPHAMAILLTSDYIAFMLQYTKQHRATRVFAKALPQLTKSPILTASGFVDAVESLFRSRQRTPPSSSVLEQDLTHLVQSRFLVASTNLEAKQFYFTLPRLGMVITGIARARKALTNLLKRQPYHELVEVDVRKKKLTCSRLGMDFHILDMAGAALFIRIPTAQSFILKLDDSTDISTRS</sequence>
<feature type="region of interest" description="Disordered" evidence="2">
    <location>
        <begin position="1"/>
        <end position="28"/>
    </location>
</feature>
<dbReference type="GO" id="GO:0046579">
    <property type="term" value="P:positive regulation of Ras protein signal transduction"/>
    <property type="evidence" value="ECO:0007669"/>
    <property type="project" value="TreeGrafter"/>
</dbReference>
<comment type="similarity">
    <text evidence="1">Belongs to the STK19 family.</text>
</comment>
<dbReference type="AlphaFoldDB" id="A0A024TN08"/>